<dbReference type="EC" id="2.3.1.225" evidence="13"/>
<dbReference type="GO" id="GO:0005783">
    <property type="term" value="C:endoplasmic reticulum"/>
    <property type="evidence" value="ECO:0007669"/>
    <property type="project" value="TreeGrafter"/>
</dbReference>
<reference evidence="16" key="1">
    <citation type="submission" date="2019-10" db="EMBL/GenBank/DDBJ databases">
        <title>Conservation and host-specific expression of non-tandemly repeated heterogenous ribosome RNA gene in arbuscular mycorrhizal fungi.</title>
        <authorList>
            <person name="Maeda T."/>
            <person name="Kobayashi Y."/>
            <person name="Nakagawa T."/>
            <person name="Ezawa T."/>
            <person name="Yamaguchi K."/>
            <person name="Bino T."/>
            <person name="Nishimoto Y."/>
            <person name="Shigenobu S."/>
            <person name="Kawaguchi M."/>
        </authorList>
    </citation>
    <scope>NUCLEOTIDE SEQUENCE</scope>
    <source>
        <strain evidence="16">HR1</strain>
    </source>
</reference>
<dbReference type="AlphaFoldDB" id="A0A8H3QNP5"/>
<dbReference type="InterPro" id="IPR009072">
    <property type="entry name" value="Histone-fold"/>
</dbReference>
<dbReference type="GO" id="GO:0019706">
    <property type="term" value="F:protein-cysteine S-palmitoyltransferase activity"/>
    <property type="evidence" value="ECO:0007669"/>
    <property type="project" value="UniProtKB-EC"/>
</dbReference>
<keyword evidence="3 13" id="KW-0808">Transferase</keyword>
<evidence type="ECO:0000256" key="3">
    <source>
        <dbReference type="ARBA" id="ARBA00022679"/>
    </source>
</evidence>
<evidence type="ECO:0000256" key="13">
    <source>
        <dbReference type="RuleBase" id="RU079119"/>
    </source>
</evidence>
<evidence type="ECO:0000256" key="2">
    <source>
        <dbReference type="ARBA" id="ARBA00004127"/>
    </source>
</evidence>
<dbReference type="PANTHER" id="PTHR22883">
    <property type="entry name" value="ZINC FINGER DHHC DOMAIN CONTAINING PROTEIN"/>
    <property type="match status" value="1"/>
</dbReference>
<evidence type="ECO:0000256" key="11">
    <source>
        <dbReference type="ARBA" id="ARBA00023463"/>
    </source>
</evidence>
<keyword evidence="9" id="KW-0449">Lipoprotein</keyword>
<evidence type="ECO:0000256" key="1">
    <source>
        <dbReference type="ARBA" id="ARBA00004123"/>
    </source>
</evidence>
<feature type="transmembrane region" description="Helical" evidence="13">
    <location>
        <begin position="435"/>
        <end position="452"/>
    </location>
</feature>
<dbReference type="CDD" id="cd22905">
    <property type="entry name" value="HFD_Dr1"/>
    <property type="match status" value="1"/>
</dbReference>
<dbReference type="GO" id="GO:0005794">
    <property type="term" value="C:Golgi apparatus"/>
    <property type="evidence" value="ECO:0007669"/>
    <property type="project" value="TreeGrafter"/>
</dbReference>
<dbReference type="SUPFAM" id="SSF47113">
    <property type="entry name" value="Histone-fold"/>
    <property type="match status" value="1"/>
</dbReference>
<comment type="domain">
    <text evidence="13">The DHHC domain is required for palmitoyltransferase activity.</text>
</comment>
<feature type="transmembrane region" description="Helical" evidence="13">
    <location>
        <begin position="555"/>
        <end position="579"/>
    </location>
</feature>
<keyword evidence="4 13" id="KW-0812">Transmembrane</keyword>
<dbReference type="InterPro" id="IPR001594">
    <property type="entry name" value="Palmitoyltrfase_DHHC"/>
</dbReference>
<accession>A0A8H3QNP5</accession>
<dbReference type="GO" id="GO:0046982">
    <property type="term" value="F:protein heterodimerization activity"/>
    <property type="evidence" value="ECO:0007669"/>
    <property type="project" value="InterPro"/>
</dbReference>
<comment type="similarity">
    <text evidence="11">Belongs to the DHHC palmitoyltransferase family. ERF2/ZDHHC9 subfamily.</text>
</comment>
<proteinExistence type="inferred from homology"/>
<keyword evidence="8" id="KW-0539">Nucleus</keyword>
<evidence type="ECO:0000256" key="7">
    <source>
        <dbReference type="ARBA" id="ARBA00023139"/>
    </source>
</evidence>
<dbReference type="PROSITE" id="PS50216">
    <property type="entry name" value="DHHC"/>
    <property type="match status" value="1"/>
</dbReference>
<name>A0A8H3QNP5_9GLOM</name>
<evidence type="ECO:0000256" key="6">
    <source>
        <dbReference type="ARBA" id="ARBA00023136"/>
    </source>
</evidence>
<feature type="domain" description="Transcription factor CBF/NF-Y/archaeal histone" evidence="14">
    <location>
        <begin position="20"/>
        <end position="84"/>
    </location>
</feature>
<organism evidence="16 17">
    <name type="scientific">Rhizophagus clarus</name>
    <dbReference type="NCBI Taxonomy" id="94130"/>
    <lineage>
        <taxon>Eukaryota</taxon>
        <taxon>Fungi</taxon>
        <taxon>Fungi incertae sedis</taxon>
        <taxon>Mucoromycota</taxon>
        <taxon>Glomeromycotina</taxon>
        <taxon>Glomeromycetes</taxon>
        <taxon>Glomerales</taxon>
        <taxon>Glomeraceae</taxon>
        <taxon>Rhizophagus</taxon>
    </lineage>
</organism>
<comment type="catalytic activity">
    <reaction evidence="12 13">
        <text>L-cysteinyl-[protein] + hexadecanoyl-CoA = S-hexadecanoyl-L-cysteinyl-[protein] + CoA</text>
        <dbReference type="Rhea" id="RHEA:36683"/>
        <dbReference type="Rhea" id="RHEA-COMP:10131"/>
        <dbReference type="Rhea" id="RHEA-COMP:11032"/>
        <dbReference type="ChEBI" id="CHEBI:29950"/>
        <dbReference type="ChEBI" id="CHEBI:57287"/>
        <dbReference type="ChEBI" id="CHEBI:57379"/>
        <dbReference type="ChEBI" id="CHEBI:74151"/>
        <dbReference type="EC" id="2.3.1.225"/>
    </reaction>
</comment>
<evidence type="ECO:0000256" key="4">
    <source>
        <dbReference type="ARBA" id="ARBA00022692"/>
    </source>
</evidence>
<comment type="caution">
    <text evidence="16">The sequence shown here is derived from an EMBL/GenBank/DDBJ whole genome shotgun (WGS) entry which is preliminary data.</text>
</comment>
<protein>
    <recommendedName>
        <fullName evidence="13">Palmitoyltransferase</fullName>
        <ecNumber evidence="13">2.3.1.225</ecNumber>
    </recommendedName>
</protein>
<feature type="transmembrane region" description="Helical" evidence="13">
    <location>
        <begin position="405"/>
        <end position="429"/>
    </location>
</feature>
<dbReference type="InterPro" id="IPR039859">
    <property type="entry name" value="PFA4/ZDH16/20/ERF2-like"/>
</dbReference>
<dbReference type="FunFam" id="1.10.20.10:FF:000019">
    <property type="entry name" value="Negative cofactor 2 beta"/>
    <property type="match status" value="1"/>
</dbReference>
<comment type="subcellular location">
    <subcellularLocation>
        <location evidence="2">Endomembrane system</location>
        <topology evidence="2">Multi-pass membrane protein</topology>
    </subcellularLocation>
    <subcellularLocation>
        <location evidence="1">Nucleus</location>
    </subcellularLocation>
</comment>
<evidence type="ECO:0000313" key="17">
    <source>
        <dbReference type="Proteomes" id="UP000615446"/>
    </source>
</evidence>
<evidence type="ECO:0000313" key="16">
    <source>
        <dbReference type="EMBL" id="GES85837.1"/>
    </source>
</evidence>
<dbReference type="Gene3D" id="1.10.20.10">
    <property type="entry name" value="Histone, subunit A"/>
    <property type="match status" value="1"/>
</dbReference>
<dbReference type="EMBL" id="BLAL01000158">
    <property type="protein sequence ID" value="GES85837.1"/>
    <property type="molecule type" value="Genomic_DNA"/>
</dbReference>
<dbReference type="GO" id="GO:0006612">
    <property type="term" value="P:protein targeting to membrane"/>
    <property type="evidence" value="ECO:0007669"/>
    <property type="project" value="TreeGrafter"/>
</dbReference>
<evidence type="ECO:0000259" key="14">
    <source>
        <dbReference type="Pfam" id="PF00808"/>
    </source>
</evidence>
<evidence type="ECO:0000256" key="8">
    <source>
        <dbReference type="ARBA" id="ARBA00023242"/>
    </source>
</evidence>
<dbReference type="Pfam" id="PF01529">
    <property type="entry name" value="DHHC"/>
    <property type="match status" value="1"/>
</dbReference>
<evidence type="ECO:0000256" key="9">
    <source>
        <dbReference type="ARBA" id="ARBA00023288"/>
    </source>
</evidence>
<keyword evidence="5 13" id="KW-1133">Transmembrane helix</keyword>
<sequence>MSMSDRETTIGNGGVEDELSLPKATVTKLITEMLPSDIACAKDTRDLLIDCCVEFIHLIASEANEICEKEAKKTIAAEHVITALQTLGFENYLSEVQEVFKEHKKLQKDRDKKSSRLENSGMTEEELLKQQELLFAQSLSTRKRNIIFFCGAGIASRVWKSSVVGNSPNTVPPSPGSTFTSATGSQLINIPSEEEVSLLHQPSSLVLATFSSPSPSIINNPSLDQSVDTIFNSDVSIINRNSTPVRPPSALLLRRQQRQSGEGGSTELSQAVIDSVMEPINQAPVLEPSSYRQLMRQATINAGSDLSSKDFAAATAYSRHSDVSPDTPTSNTKLTMLSSKKFNPSSPTKQSNFNPYALIKMPRIISPHSISSTDYRGQKRLYQVWPGRNRFFLGGRIMTSRDFPAFLVAFSALVVPSGLFMGFTCPFLFKNVSPAAVFIFVYLFLLAVTSMLRTSWSDPGIIPRDLDPSPPTEYIEDQNAQNNTNFAYEQARSIPLPKEVKINGQPVRLKYCETCKIYRPPRCSHCRQCDNCVENEDHHCIWLNNCIGRRNYRTFFTFIATATILCVYVLGFCLVHLLLLMKQKSFNFFEAIMKAPVSFLLVVLSFFLMWSVGGLTGYHMYLISNNLTTHEQIRVPMARRNGNRNPFDFRNICKNCLWVLCRPMSRSSVSRRAYVDNENLRDEISGVGASTTLPGNTFNEGVRSTVIAGDVDTREIDNNALGEGDIRVDIKQEVITYNNGNDLDELQSQKNENNNIKENASSFEPVPSIEVDENNSVPIDKEQTKESQMGSIVSMETCQQNNN</sequence>
<evidence type="ECO:0000256" key="12">
    <source>
        <dbReference type="ARBA" id="ARBA00048048"/>
    </source>
</evidence>
<keyword evidence="6 13" id="KW-0472">Membrane</keyword>
<dbReference type="Proteomes" id="UP000615446">
    <property type="component" value="Unassembled WGS sequence"/>
</dbReference>
<keyword evidence="10 13" id="KW-0012">Acyltransferase</keyword>
<feature type="transmembrane region" description="Helical" evidence="13">
    <location>
        <begin position="599"/>
        <end position="618"/>
    </location>
</feature>
<dbReference type="PANTHER" id="PTHR22883:SF43">
    <property type="entry name" value="PALMITOYLTRANSFERASE APP"/>
    <property type="match status" value="1"/>
</dbReference>
<evidence type="ECO:0000259" key="15">
    <source>
        <dbReference type="Pfam" id="PF01529"/>
    </source>
</evidence>
<feature type="domain" description="Palmitoyltransferase DHHC" evidence="15">
    <location>
        <begin position="508"/>
        <end position="633"/>
    </location>
</feature>
<dbReference type="GO" id="GO:0005634">
    <property type="term" value="C:nucleus"/>
    <property type="evidence" value="ECO:0007669"/>
    <property type="project" value="UniProtKB-SubCell"/>
</dbReference>
<keyword evidence="7" id="KW-0564">Palmitate</keyword>
<dbReference type="InterPro" id="IPR003958">
    <property type="entry name" value="CBFA_NFYB_domain"/>
</dbReference>
<dbReference type="OrthoDB" id="9909019at2759"/>
<gene>
    <name evidence="16" type="ORF">RCL2_001293500</name>
</gene>
<dbReference type="Pfam" id="PF00808">
    <property type="entry name" value="CBFD_NFYB_HMF"/>
    <property type="match status" value="1"/>
</dbReference>
<evidence type="ECO:0000256" key="10">
    <source>
        <dbReference type="ARBA" id="ARBA00023315"/>
    </source>
</evidence>
<evidence type="ECO:0000256" key="5">
    <source>
        <dbReference type="ARBA" id="ARBA00022989"/>
    </source>
</evidence>